<evidence type="ECO:0000256" key="7">
    <source>
        <dbReference type="ARBA" id="ARBA00049348"/>
    </source>
</evidence>
<comment type="similarity">
    <text evidence="8">Belongs to the MGMT family.</text>
</comment>
<feature type="domain" description="Methylguanine DNA methyltransferase ribonuclease-like" evidence="10">
    <location>
        <begin position="1"/>
        <end position="68"/>
    </location>
</feature>
<evidence type="ECO:0000256" key="3">
    <source>
        <dbReference type="ARBA" id="ARBA00022603"/>
    </source>
</evidence>
<evidence type="ECO:0000256" key="2">
    <source>
        <dbReference type="ARBA" id="ARBA00022490"/>
    </source>
</evidence>
<dbReference type="InterPro" id="IPR008332">
    <property type="entry name" value="MethylG_MeTrfase_N"/>
</dbReference>
<dbReference type="PROSITE" id="PS00374">
    <property type="entry name" value="MGMT"/>
    <property type="match status" value="1"/>
</dbReference>
<evidence type="ECO:0000256" key="6">
    <source>
        <dbReference type="ARBA" id="ARBA00023204"/>
    </source>
</evidence>
<sequence length="163" mass="17392">MHAALLPCPVGPLHVTLEDGHVTALYTAEHKRHVAVQPPSDDAFDAVREQLDEYFAGTRTGFDLPLAPKGTAFEQAVWQRLTQIPFGETTTYGEIARELGSVPRAVGRANGRNPISIIVPCHRVIGANGSLTGYAGGLATKERLLAHESVCAGRLSEPPGVAF</sequence>
<dbReference type="InterPro" id="IPR014048">
    <property type="entry name" value="MethylDNA_cys_MeTrfase_DNA-bd"/>
</dbReference>
<dbReference type="RefSeq" id="WP_202958520.1">
    <property type="nucleotide sequence ID" value="NZ_JAPCID010000016.1"/>
</dbReference>
<name>A0ABT4RJ19_9ACTN</name>
<dbReference type="Pfam" id="PF01035">
    <property type="entry name" value="DNA_binding_1"/>
    <property type="match status" value="1"/>
</dbReference>
<evidence type="ECO:0000256" key="4">
    <source>
        <dbReference type="ARBA" id="ARBA00022679"/>
    </source>
</evidence>
<feature type="active site" description="Nucleophile; methyl group acceptor" evidence="8">
    <location>
        <position position="121"/>
    </location>
</feature>
<dbReference type="SUPFAM" id="SSF46767">
    <property type="entry name" value="Methylated DNA-protein cysteine methyltransferase, C-terminal domain"/>
    <property type="match status" value="1"/>
</dbReference>
<dbReference type="EC" id="2.1.1.63" evidence="8"/>
<dbReference type="Proteomes" id="UP001147700">
    <property type="component" value="Unassembled WGS sequence"/>
</dbReference>
<evidence type="ECO:0000313" key="12">
    <source>
        <dbReference type="Proteomes" id="UP001147700"/>
    </source>
</evidence>
<dbReference type="CDD" id="cd06445">
    <property type="entry name" value="ATase"/>
    <property type="match status" value="1"/>
</dbReference>
<evidence type="ECO:0000313" key="11">
    <source>
        <dbReference type="EMBL" id="MDA0138512.1"/>
    </source>
</evidence>
<keyword evidence="4 8" id="KW-0808">Transferase</keyword>
<dbReference type="InterPro" id="IPR023546">
    <property type="entry name" value="MGMT"/>
</dbReference>
<comment type="subcellular location">
    <subcellularLocation>
        <location evidence="8">Cytoplasm</location>
    </subcellularLocation>
</comment>
<dbReference type="Gene3D" id="3.30.160.70">
    <property type="entry name" value="Methylated DNA-protein cysteine methyltransferase domain"/>
    <property type="match status" value="1"/>
</dbReference>
<dbReference type="InterPro" id="IPR001497">
    <property type="entry name" value="MethylDNA_cys_MeTrfase_AS"/>
</dbReference>
<comment type="caution">
    <text evidence="11">The sequence shown here is derived from an EMBL/GenBank/DDBJ whole genome shotgun (WGS) entry which is preliminary data.</text>
</comment>
<comment type="catalytic activity">
    <reaction evidence="7 8">
        <text>a 6-O-methyl-2'-deoxyguanosine in DNA + L-cysteinyl-[protein] = S-methyl-L-cysteinyl-[protein] + a 2'-deoxyguanosine in DNA</text>
        <dbReference type="Rhea" id="RHEA:24000"/>
        <dbReference type="Rhea" id="RHEA-COMP:10131"/>
        <dbReference type="Rhea" id="RHEA-COMP:10132"/>
        <dbReference type="Rhea" id="RHEA-COMP:11367"/>
        <dbReference type="Rhea" id="RHEA-COMP:11368"/>
        <dbReference type="ChEBI" id="CHEBI:29950"/>
        <dbReference type="ChEBI" id="CHEBI:82612"/>
        <dbReference type="ChEBI" id="CHEBI:85445"/>
        <dbReference type="ChEBI" id="CHEBI:85448"/>
        <dbReference type="EC" id="2.1.1.63"/>
    </reaction>
</comment>
<evidence type="ECO:0000256" key="8">
    <source>
        <dbReference type="HAMAP-Rule" id="MF_00772"/>
    </source>
</evidence>
<comment type="miscellaneous">
    <text evidence="8">This enzyme catalyzes only one turnover and therefore is not strictly catalytic. According to one definition, an enzyme is a biocatalyst that acts repeatedly and over many reaction cycles.</text>
</comment>
<comment type="catalytic activity">
    <reaction evidence="1 8">
        <text>a 4-O-methyl-thymidine in DNA + L-cysteinyl-[protein] = a thymidine in DNA + S-methyl-L-cysteinyl-[protein]</text>
        <dbReference type="Rhea" id="RHEA:53428"/>
        <dbReference type="Rhea" id="RHEA-COMP:10131"/>
        <dbReference type="Rhea" id="RHEA-COMP:10132"/>
        <dbReference type="Rhea" id="RHEA-COMP:13555"/>
        <dbReference type="Rhea" id="RHEA-COMP:13556"/>
        <dbReference type="ChEBI" id="CHEBI:29950"/>
        <dbReference type="ChEBI" id="CHEBI:82612"/>
        <dbReference type="ChEBI" id="CHEBI:137386"/>
        <dbReference type="ChEBI" id="CHEBI:137387"/>
        <dbReference type="EC" id="2.1.1.63"/>
    </reaction>
</comment>
<dbReference type="HAMAP" id="MF_00772">
    <property type="entry name" value="OGT"/>
    <property type="match status" value="1"/>
</dbReference>
<dbReference type="SUPFAM" id="SSF53155">
    <property type="entry name" value="Methylated DNA-protein cysteine methyltransferase domain"/>
    <property type="match status" value="1"/>
</dbReference>
<evidence type="ECO:0000259" key="9">
    <source>
        <dbReference type="Pfam" id="PF01035"/>
    </source>
</evidence>
<dbReference type="Gene3D" id="1.10.10.10">
    <property type="entry name" value="Winged helix-like DNA-binding domain superfamily/Winged helix DNA-binding domain"/>
    <property type="match status" value="1"/>
</dbReference>
<dbReference type="InterPro" id="IPR036388">
    <property type="entry name" value="WH-like_DNA-bd_sf"/>
</dbReference>
<keyword evidence="6 8" id="KW-0234">DNA repair</keyword>
<keyword evidence="5 8" id="KW-0227">DNA damage</keyword>
<organism evidence="11 12">
    <name type="scientific">Solirubrobacter deserti</name>
    <dbReference type="NCBI Taxonomy" id="2282478"/>
    <lineage>
        <taxon>Bacteria</taxon>
        <taxon>Bacillati</taxon>
        <taxon>Actinomycetota</taxon>
        <taxon>Thermoleophilia</taxon>
        <taxon>Solirubrobacterales</taxon>
        <taxon>Solirubrobacteraceae</taxon>
        <taxon>Solirubrobacter</taxon>
    </lineage>
</organism>
<feature type="domain" description="Methylated-DNA-[protein]-cysteine S-methyltransferase DNA binding" evidence="9">
    <location>
        <begin position="72"/>
        <end position="150"/>
    </location>
</feature>
<comment type="function">
    <text evidence="8">Involved in the cellular defense against the biological effects of O6-methylguanine (O6-MeG) and O4-methylthymine (O4-MeT) in DNA. Repairs the methylated nucleobase in DNA by stoichiometrically transferring the methyl group to a cysteine residue in the enzyme. This is a suicide reaction: the enzyme is irreversibly inactivated.</text>
</comment>
<proteinExistence type="inferred from homology"/>
<evidence type="ECO:0000256" key="1">
    <source>
        <dbReference type="ARBA" id="ARBA00001286"/>
    </source>
</evidence>
<dbReference type="InterPro" id="IPR036217">
    <property type="entry name" value="MethylDNA_cys_MeTrfase_DNAb"/>
</dbReference>
<keyword evidence="2 8" id="KW-0963">Cytoplasm</keyword>
<gene>
    <name evidence="11" type="ORF">OJ962_13500</name>
</gene>
<evidence type="ECO:0000259" key="10">
    <source>
        <dbReference type="Pfam" id="PF02870"/>
    </source>
</evidence>
<dbReference type="PANTHER" id="PTHR10815:SF5">
    <property type="entry name" value="METHYLATED-DNA--PROTEIN-CYSTEINE METHYLTRANSFERASE"/>
    <property type="match status" value="1"/>
</dbReference>
<accession>A0ABT4RJ19</accession>
<keyword evidence="3 8" id="KW-0489">Methyltransferase</keyword>
<dbReference type="NCBIfam" id="TIGR00589">
    <property type="entry name" value="ogt"/>
    <property type="match status" value="1"/>
</dbReference>
<dbReference type="EMBL" id="JAPCID010000016">
    <property type="protein sequence ID" value="MDA0138512.1"/>
    <property type="molecule type" value="Genomic_DNA"/>
</dbReference>
<dbReference type="InterPro" id="IPR036631">
    <property type="entry name" value="MGMT_N_sf"/>
</dbReference>
<evidence type="ECO:0000256" key="5">
    <source>
        <dbReference type="ARBA" id="ARBA00022763"/>
    </source>
</evidence>
<dbReference type="Pfam" id="PF02870">
    <property type="entry name" value="Methyltransf_1N"/>
    <property type="match status" value="1"/>
</dbReference>
<reference evidence="11" key="1">
    <citation type="submission" date="2022-10" db="EMBL/GenBank/DDBJ databases">
        <title>The WGS of Solirubrobacter sp. CPCC 204708.</title>
        <authorList>
            <person name="Jiang Z."/>
        </authorList>
    </citation>
    <scope>NUCLEOTIDE SEQUENCE</scope>
    <source>
        <strain evidence="11">CPCC 204708</strain>
    </source>
</reference>
<keyword evidence="12" id="KW-1185">Reference proteome</keyword>
<dbReference type="PANTHER" id="PTHR10815">
    <property type="entry name" value="METHYLATED-DNA--PROTEIN-CYSTEINE METHYLTRANSFERASE"/>
    <property type="match status" value="1"/>
</dbReference>
<protein>
    <recommendedName>
        <fullName evidence="8">Methylated-DNA--protein-cysteine methyltransferase</fullName>
        <ecNumber evidence="8">2.1.1.63</ecNumber>
    </recommendedName>
    <alternativeName>
        <fullName evidence="8">6-O-methylguanine-DNA methyltransferase</fullName>
        <shortName evidence="8">MGMT</shortName>
    </alternativeName>
    <alternativeName>
        <fullName evidence="8">O-6-methylguanine-DNA-alkyltransferase</fullName>
    </alternativeName>
</protein>